<reference evidence="1" key="1">
    <citation type="journal article" date="2022" name="bioRxiv">
        <title>Sequencing and chromosome-scale assembly of the giantPleurodeles waltlgenome.</title>
        <authorList>
            <person name="Brown T."/>
            <person name="Elewa A."/>
            <person name="Iarovenko S."/>
            <person name="Subramanian E."/>
            <person name="Araus A.J."/>
            <person name="Petzold A."/>
            <person name="Susuki M."/>
            <person name="Suzuki K.-i.T."/>
            <person name="Hayashi T."/>
            <person name="Toyoda A."/>
            <person name="Oliveira C."/>
            <person name="Osipova E."/>
            <person name="Leigh N.D."/>
            <person name="Simon A."/>
            <person name="Yun M.H."/>
        </authorList>
    </citation>
    <scope>NUCLEOTIDE SEQUENCE</scope>
    <source>
        <strain evidence="1">20211129_DDA</strain>
        <tissue evidence="1">Liver</tissue>
    </source>
</reference>
<dbReference type="Proteomes" id="UP001066276">
    <property type="component" value="Chromosome 5"/>
</dbReference>
<comment type="caution">
    <text evidence="1">The sequence shown here is derived from an EMBL/GenBank/DDBJ whole genome shotgun (WGS) entry which is preliminary data.</text>
</comment>
<dbReference type="AlphaFoldDB" id="A0AAV7RU43"/>
<evidence type="ECO:0000313" key="2">
    <source>
        <dbReference type="Proteomes" id="UP001066276"/>
    </source>
</evidence>
<protein>
    <submittedName>
        <fullName evidence="1">Uncharacterized protein</fullName>
    </submittedName>
</protein>
<keyword evidence="2" id="KW-1185">Reference proteome</keyword>
<sequence>MGGFTHLSSGDRGDAQEGRDVTEYRLVLALGSFWGPGVSHQVFAAISRAIRSLCTGQCSRELCFAGCTHSNVLRCRPQ</sequence>
<organism evidence="1 2">
    <name type="scientific">Pleurodeles waltl</name>
    <name type="common">Iberian ribbed newt</name>
    <dbReference type="NCBI Taxonomy" id="8319"/>
    <lineage>
        <taxon>Eukaryota</taxon>
        <taxon>Metazoa</taxon>
        <taxon>Chordata</taxon>
        <taxon>Craniata</taxon>
        <taxon>Vertebrata</taxon>
        <taxon>Euteleostomi</taxon>
        <taxon>Amphibia</taxon>
        <taxon>Batrachia</taxon>
        <taxon>Caudata</taxon>
        <taxon>Salamandroidea</taxon>
        <taxon>Salamandridae</taxon>
        <taxon>Pleurodelinae</taxon>
        <taxon>Pleurodeles</taxon>
    </lineage>
</organism>
<name>A0AAV7RU43_PLEWA</name>
<evidence type="ECO:0000313" key="1">
    <source>
        <dbReference type="EMBL" id="KAJ1156306.1"/>
    </source>
</evidence>
<dbReference type="EMBL" id="JANPWB010000009">
    <property type="protein sequence ID" value="KAJ1156306.1"/>
    <property type="molecule type" value="Genomic_DNA"/>
</dbReference>
<gene>
    <name evidence="1" type="ORF">NDU88_009030</name>
</gene>
<proteinExistence type="predicted"/>
<accession>A0AAV7RU43</accession>